<keyword evidence="14" id="KW-1185">Reference proteome</keyword>
<feature type="domain" description="Fibronectin type III-like" evidence="12">
    <location>
        <begin position="651"/>
        <end position="725"/>
    </location>
</feature>
<dbReference type="PROSITE" id="PS00775">
    <property type="entry name" value="GLYCOSYL_HYDROL_F3"/>
    <property type="match status" value="1"/>
</dbReference>
<dbReference type="Gene3D" id="2.60.40.10">
    <property type="entry name" value="Immunoglobulins"/>
    <property type="match status" value="1"/>
</dbReference>
<dbReference type="InterPro" id="IPR001764">
    <property type="entry name" value="Glyco_hydro_3_N"/>
</dbReference>
<evidence type="ECO:0000256" key="1">
    <source>
        <dbReference type="ARBA" id="ARBA00000448"/>
    </source>
</evidence>
<evidence type="ECO:0000256" key="10">
    <source>
        <dbReference type="RuleBase" id="RU361161"/>
    </source>
</evidence>
<comment type="catalytic activity">
    <reaction evidence="1 10">
        <text>Hydrolysis of terminal, non-reducing beta-D-glucosyl residues with release of beta-D-glucose.</text>
        <dbReference type="EC" id="3.2.1.21"/>
    </reaction>
</comment>
<evidence type="ECO:0000256" key="8">
    <source>
        <dbReference type="ARBA" id="ARBA00023295"/>
    </source>
</evidence>
<dbReference type="GO" id="GO:0008422">
    <property type="term" value="F:beta-glucosidase activity"/>
    <property type="evidence" value="ECO:0007669"/>
    <property type="project" value="UniProtKB-EC"/>
</dbReference>
<name>A0A0A1TH01_9HYPO</name>
<evidence type="ECO:0000259" key="12">
    <source>
        <dbReference type="SMART" id="SM01217"/>
    </source>
</evidence>
<evidence type="ECO:0000256" key="5">
    <source>
        <dbReference type="ARBA" id="ARBA00023001"/>
    </source>
</evidence>
<evidence type="ECO:0000256" key="7">
    <source>
        <dbReference type="ARBA" id="ARBA00023277"/>
    </source>
</evidence>
<evidence type="ECO:0000256" key="9">
    <source>
        <dbReference type="ARBA" id="ARBA00023326"/>
    </source>
</evidence>
<keyword evidence="4 10" id="KW-0378">Hydrolase</keyword>
<evidence type="ECO:0000313" key="14">
    <source>
        <dbReference type="Proteomes" id="UP000039046"/>
    </source>
</evidence>
<gene>
    <name evidence="13" type="ORF">VHEMI05555</name>
</gene>
<dbReference type="InterPro" id="IPR026891">
    <property type="entry name" value="Fn3-like"/>
</dbReference>
<sequence length="747" mass="81253">MHERGVAIGKEARGKGVNVWLGPTVGPIGRKPKGGRNWEGFGSDPVLQAVGARETIKGLQAQGVIATIKHLIGNEQEMHRQYIAGIQTGYSSNIDDRTLHELYLWPFAEGVRAGVGAVMTAYNAVNGSACSQNAYLINGLLKDELGFQGFVMSDWISHMSGVGSALAGLDMDMPGDTQIPLFGYSYWMFELSRAALNSSVPMDRLNDMTTRIVATWYQMGQDKNYPPPNFHVGSKKAVDALYPGAFPESPTGIVNEFVQVQADHDVIARQIAQDAVTLLKNDDNTLPLSSSSVFKVYGTDAQANPDGPNACSDRACNKGTLGQGWGSGTVDFMYLDDPISAIRARASNVTFFNTDSIPLFHPTPGKDDIAIVFISSDSGENGYLVEGNEGDRSSAKLAAWHNGDGLVQDVAKRYSKVIVVAHTVGPLLFEKWIDLPSVKSVVIAHLPGQEAGKSLASVLFGDVSPNGHLPYSITKREEDMPASVTDLIPAVTLTQPQDTYTEGLYIDYRWLNKAGIKPRYAFGHGLSYTTFSYEATIQKKTPLSNVPPQRAPKAGILTYDQPIPGPEEATNPENFHKIFRYIYSWLRKDEADDAVKDAKTKKYPYPDGYSTTQKPGPRAGGGPGGNSALWDVAYTMSVKVTNTGSKFPGKASAQAYVQFPDGIKYETPIIQLRDFAKTKLLKPGESQTVELEFTRKDMSVWDTEIQDWVVPKIDGDYKIWVGSASDNTPILCHTVGLKCAPATSGPV</sequence>
<protein>
    <recommendedName>
        <fullName evidence="10">beta-glucosidase</fullName>
        <ecNumber evidence="10">3.2.1.21</ecNumber>
    </recommendedName>
</protein>
<dbReference type="InterPro" id="IPR019800">
    <property type="entry name" value="Glyco_hydro_3_AS"/>
</dbReference>
<accession>A0A0A1TH01</accession>
<evidence type="ECO:0000256" key="4">
    <source>
        <dbReference type="ARBA" id="ARBA00022801"/>
    </source>
</evidence>
<comment type="similarity">
    <text evidence="3 10">Belongs to the glycosyl hydrolase 3 family.</text>
</comment>
<evidence type="ECO:0000256" key="11">
    <source>
        <dbReference type="SAM" id="MobiDB-lite"/>
    </source>
</evidence>
<dbReference type="SUPFAM" id="SSF52279">
    <property type="entry name" value="Beta-D-glucan exohydrolase, C-terminal domain"/>
    <property type="match status" value="1"/>
</dbReference>
<dbReference type="Gene3D" id="3.40.50.1700">
    <property type="entry name" value="Glycoside hydrolase family 3 C-terminal domain"/>
    <property type="match status" value="1"/>
</dbReference>
<dbReference type="PRINTS" id="PR00133">
    <property type="entry name" value="GLHYDRLASE3"/>
</dbReference>
<dbReference type="Pfam" id="PF14310">
    <property type="entry name" value="Fn3-like"/>
    <property type="match status" value="1"/>
</dbReference>
<reference evidence="13 14" key="1">
    <citation type="journal article" date="2015" name="Genome Announc.">
        <title>Draft Genome Sequence and Gene Annotation of the Entomopathogenic Fungus Verticillium hemipterigenum.</title>
        <authorList>
            <person name="Horn F."/>
            <person name="Habel A."/>
            <person name="Scharf D.H."/>
            <person name="Dworschak J."/>
            <person name="Brakhage A.A."/>
            <person name="Guthke R."/>
            <person name="Hertweck C."/>
            <person name="Linde J."/>
        </authorList>
    </citation>
    <scope>NUCLEOTIDE SEQUENCE [LARGE SCALE GENOMIC DNA]</scope>
</reference>
<evidence type="ECO:0000256" key="3">
    <source>
        <dbReference type="ARBA" id="ARBA00005336"/>
    </source>
</evidence>
<dbReference type="InterPro" id="IPR036962">
    <property type="entry name" value="Glyco_hydro_3_N_sf"/>
</dbReference>
<dbReference type="STRING" id="1531966.A0A0A1TH01"/>
<proteinExistence type="inferred from homology"/>
<dbReference type="InterPro" id="IPR002772">
    <property type="entry name" value="Glyco_hydro_3_C"/>
</dbReference>
<dbReference type="PANTHER" id="PTHR42715:SF2">
    <property type="entry name" value="BETA-GLUCOSIDASE F-RELATED"/>
    <property type="match status" value="1"/>
</dbReference>
<dbReference type="OrthoDB" id="416222at2759"/>
<dbReference type="InterPro" id="IPR036881">
    <property type="entry name" value="Glyco_hydro_3_C_sf"/>
</dbReference>
<dbReference type="GO" id="GO:0030245">
    <property type="term" value="P:cellulose catabolic process"/>
    <property type="evidence" value="ECO:0007669"/>
    <property type="project" value="UniProtKB-UniPathway"/>
</dbReference>
<dbReference type="SUPFAM" id="SSF51445">
    <property type="entry name" value="(Trans)glycosidases"/>
    <property type="match status" value="1"/>
</dbReference>
<dbReference type="FunFam" id="3.40.50.1700:FF:000003">
    <property type="entry name" value="Probable beta-glucosidase"/>
    <property type="match status" value="1"/>
</dbReference>
<evidence type="ECO:0000256" key="2">
    <source>
        <dbReference type="ARBA" id="ARBA00004987"/>
    </source>
</evidence>
<dbReference type="EMBL" id="CDHN01000003">
    <property type="protein sequence ID" value="CEJ89730.1"/>
    <property type="molecule type" value="Genomic_DNA"/>
</dbReference>
<dbReference type="Pfam" id="PF01915">
    <property type="entry name" value="Glyco_hydro_3_C"/>
    <property type="match status" value="1"/>
</dbReference>
<dbReference type="InterPro" id="IPR013783">
    <property type="entry name" value="Ig-like_fold"/>
</dbReference>
<keyword evidence="6" id="KW-0325">Glycoprotein</keyword>
<feature type="region of interest" description="Disordered" evidence="11">
    <location>
        <begin position="602"/>
        <end position="624"/>
    </location>
</feature>
<dbReference type="EC" id="3.2.1.21" evidence="10"/>
<evidence type="ECO:0000313" key="13">
    <source>
        <dbReference type="EMBL" id="CEJ89730.1"/>
    </source>
</evidence>
<organism evidence="13 14">
    <name type="scientific">[Torrubiella] hemipterigena</name>
    <dbReference type="NCBI Taxonomy" id="1531966"/>
    <lineage>
        <taxon>Eukaryota</taxon>
        <taxon>Fungi</taxon>
        <taxon>Dikarya</taxon>
        <taxon>Ascomycota</taxon>
        <taxon>Pezizomycotina</taxon>
        <taxon>Sordariomycetes</taxon>
        <taxon>Hypocreomycetidae</taxon>
        <taxon>Hypocreales</taxon>
        <taxon>Clavicipitaceae</taxon>
        <taxon>Clavicipitaceae incertae sedis</taxon>
        <taxon>'Torrubiella' clade</taxon>
    </lineage>
</organism>
<keyword evidence="7 10" id="KW-0119">Carbohydrate metabolism</keyword>
<dbReference type="Proteomes" id="UP000039046">
    <property type="component" value="Unassembled WGS sequence"/>
</dbReference>
<dbReference type="FunFam" id="3.20.20.300:FF:000002">
    <property type="entry name" value="Probable beta-glucosidase"/>
    <property type="match status" value="1"/>
</dbReference>
<dbReference type="Pfam" id="PF00933">
    <property type="entry name" value="Glyco_hydro_3"/>
    <property type="match status" value="1"/>
</dbReference>
<dbReference type="SMART" id="SM01217">
    <property type="entry name" value="Fn3_like"/>
    <property type="match status" value="1"/>
</dbReference>
<keyword evidence="5" id="KW-0136">Cellulose degradation</keyword>
<comment type="pathway">
    <text evidence="2 10">Glycan metabolism; cellulose degradation.</text>
</comment>
<keyword evidence="9 10" id="KW-0624">Polysaccharide degradation</keyword>
<evidence type="ECO:0000256" key="6">
    <source>
        <dbReference type="ARBA" id="ARBA00023180"/>
    </source>
</evidence>
<dbReference type="PANTHER" id="PTHR42715">
    <property type="entry name" value="BETA-GLUCOSIDASE"/>
    <property type="match status" value="1"/>
</dbReference>
<dbReference type="Gene3D" id="3.20.20.300">
    <property type="entry name" value="Glycoside hydrolase, family 3, N-terminal domain"/>
    <property type="match status" value="1"/>
</dbReference>
<dbReference type="InterPro" id="IPR050288">
    <property type="entry name" value="Cellulose_deg_GH3"/>
</dbReference>
<dbReference type="AlphaFoldDB" id="A0A0A1TH01"/>
<dbReference type="UniPathway" id="UPA00696"/>
<dbReference type="InterPro" id="IPR017853">
    <property type="entry name" value="GH"/>
</dbReference>
<dbReference type="HOGENOM" id="CLU_004542_2_0_1"/>
<keyword evidence="8 10" id="KW-0326">Glycosidase</keyword>